<evidence type="ECO:0000313" key="4">
    <source>
        <dbReference type="Proteomes" id="UP000095558"/>
    </source>
</evidence>
<sequence>MKEKFKCKIEKLKKEVNSFKDKILKTTKTKIFWCEVLIITAICSFIVTNFLLNFFIGMYLLSLLLFSIGLFIWKYL</sequence>
<accession>A0A174AIA2</accession>
<proteinExistence type="predicted"/>
<evidence type="ECO:0000256" key="2">
    <source>
        <dbReference type="SAM" id="Phobius"/>
    </source>
</evidence>
<dbReference type="EMBL" id="CYZV01000008">
    <property type="protein sequence ID" value="CUN87196.1"/>
    <property type="molecule type" value="Genomic_DNA"/>
</dbReference>
<protein>
    <submittedName>
        <fullName evidence="3">Uncharacterized protein</fullName>
    </submittedName>
</protein>
<keyword evidence="2" id="KW-1133">Transmembrane helix</keyword>
<feature type="coiled-coil region" evidence="1">
    <location>
        <begin position="2"/>
        <end position="29"/>
    </location>
</feature>
<keyword evidence="2" id="KW-0472">Membrane</keyword>
<keyword evidence="2" id="KW-0812">Transmembrane</keyword>
<evidence type="ECO:0000256" key="1">
    <source>
        <dbReference type="SAM" id="Coils"/>
    </source>
</evidence>
<organism evidence="3 4">
    <name type="scientific">Clostridium disporicum</name>
    <dbReference type="NCBI Taxonomy" id="84024"/>
    <lineage>
        <taxon>Bacteria</taxon>
        <taxon>Bacillati</taxon>
        <taxon>Bacillota</taxon>
        <taxon>Clostridia</taxon>
        <taxon>Eubacteriales</taxon>
        <taxon>Clostridiaceae</taxon>
        <taxon>Clostridium</taxon>
    </lineage>
</organism>
<dbReference type="AlphaFoldDB" id="A0A174AIA2"/>
<dbReference type="RefSeq" id="WP_055275659.1">
    <property type="nucleotide sequence ID" value="NZ_CYZV01000008.1"/>
</dbReference>
<gene>
    <name evidence="3" type="ORF">ERS852470_00907</name>
</gene>
<name>A0A174AIA2_9CLOT</name>
<dbReference type="Proteomes" id="UP000095558">
    <property type="component" value="Unassembled WGS sequence"/>
</dbReference>
<keyword evidence="1" id="KW-0175">Coiled coil</keyword>
<evidence type="ECO:0000313" key="3">
    <source>
        <dbReference type="EMBL" id="CUN87196.1"/>
    </source>
</evidence>
<feature type="transmembrane region" description="Helical" evidence="2">
    <location>
        <begin position="31"/>
        <end position="48"/>
    </location>
</feature>
<feature type="transmembrane region" description="Helical" evidence="2">
    <location>
        <begin position="54"/>
        <end position="73"/>
    </location>
</feature>
<reference evidence="3 4" key="1">
    <citation type="submission" date="2015-09" db="EMBL/GenBank/DDBJ databases">
        <authorList>
            <consortium name="Pathogen Informatics"/>
        </authorList>
    </citation>
    <scope>NUCLEOTIDE SEQUENCE [LARGE SCALE GENOMIC DNA]</scope>
    <source>
        <strain evidence="3 4">2789STDY5834855</strain>
    </source>
</reference>